<feature type="transmembrane region" description="Helical" evidence="5">
    <location>
        <begin position="445"/>
        <end position="464"/>
    </location>
</feature>
<keyword evidence="3 5" id="KW-1133">Transmembrane helix</keyword>
<feature type="transmembrane region" description="Helical" evidence="5">
    <location>
        <begin position="341"/>
        <end position="360"/>
    </location>
</feature>
<feature type="transmembrane region" description="Helical" evidence="5">
    <location>
        <begin position="83"/>
        <end position="102"/>
    </location>
</feature>
<feature type="transmembrane region" description="Helical" evidence="5">
    <location>
        <begin position="202"/>
        <end position="221"/>
    </location>
</feature>
<dbReference type="GO" id="GO:0005975">
    <property type="term" value="P:carbohydrate metabolic process"/>
    <property type="evidence" value="ECO:0007669"/>
    <property type="project" value="UniProtKB-ARBA"/>
</dbReference>
<evidence type="ECO:0000256" key="5">
    <source>
        <dbReference type="SAM" id="Phobius"/>
    </source>
</evidence>
<dbReference type="InterPro" id="IPR013783">
    <property type="entry name" value="Ig-like_fold"/>
</dbReference>
<dbReference type="PANTHER" id="PTHR23501:SF197">
    <property type="entry name" value="COMD"/>
    <property type="match status" value="1"/>
</dbReference>
<dbReference type="PROSITE" id="PS50850">
    <property type="entry name" value="MFS"/>
    <property type="match status" value="1"/>
</dbReference>
<dbReference type="GO" id="GO:0022857">
    <property type="term" value="F:transmembrane transporter activity"/>
    <property type="evidence" value="ECO:0007669"/>
    <property type="project" value="InterPro"/>
</dbReference>
<evidence type="ECO:0000256" key="1">
    <source>
        <dbReference type="ARBA" id="ARBA00004651"/>
    </source>
</evidence>
<dbReference type="SUPFAM" id="SSF103473">
    <property type="entry name" value="MFS general substrate transporter"/>
    <property type="match status" value="1"/>
</dbReference>
<feature type="transmembrane region" description="Helical" evidence="5">
    <location>
        <begin position="270"/>
        <end position="289"/>
    </location>
</feature>
<evidence type="ECO:0000313" key="7">
    <source>
        <dbReference type="EMBL" id="QFG68666.1"/>
    </source>
</evidence>
<feature type="transmembrane region" description="Helical" evidence="5">
    <location>
        <begin position="372"/>
        <end position="394"/>
    </location>
</feature>
<gene>
    <name evidence="7" type="ORF">FY030_07980</name>
</gene>
<organism evidence="7 8">
    <name type="scientific">Ornithinimicrobium pratense</name>
    <dbReference type="NCBI Taxonomy" id="2593973"/>
    <lineage>
        <taxon>Bacteria</taxon>
        <taxon>Bacillati</taxon>
        <taxon>Actinomycetota</taxon>
        <taxon>Actinomycetes</taxon>
        <taxon>Micrococcales</taxon>
        <taxon>Ornithinimicrobiaceae</taxon>
        <taxon>Ornithinimicrobium</taxon>
    </lineage>
</organism>
<evidence type="ECO:0000256" key="3">
    <source>
        <dbReference type="ARBA" id="ARBA00022989"/>
    </source>
</evidence>
<evidence type="ECO:0000256" key="2">
    <source>
        <dbReference type="ARBA" id="ARBA00022692"/>
    </source>
</evidence>
<dbReference type="RefSeq" id="WP_158061052.1">
    <property type="nucleotide sequence ID" value="NZ_CP044427.1"/>
</dbReference>
<dbReference type="Gene3D" id="2.60.40.1120">
    <property type="entry name" value="Carboxypeptidase-like, regulatory domain"/>
    <property type="match status" value="1"/>
</dbReference>
<dbReference type="Gene3D" id="2.60.40.10">
    <property type="entry name" value="Immunoglobulins"/>
    <property type="match status" value="1"/>
</dbReference>
<proteinExistence type="predicted"/>
<dbReference type="Gene3D" id="1.20.1250.20">
    <property type="entry name" value="MFS general substrate transporter like domains"/>
    <property type="match status" value="2"/>
</dbReference>
<evidence type="ECO:0000256" key="4">
    <source>
        <dbReference type="ARBA" id="ARBA00023136"/>
    </source>
</evidence>
<dbReference type="AlphaFoldDB" id="A0A5J6V6B7"/>
<dbReference type="Proteomes" id="UP000326546">
    <property type="component" value="Chromosome"/>
</dbReference>
<feature type="transmembrane region" description="Helical" evidence="5">
    <location>
        <begin position="54"/>
        <end position="76"/>
    </location>
</feature>
<feature type="transmembrane region" description="Helical" evidence="5">
    <location>
        <begin position="309"/>
        <end position="329"/>
    </location>
</feature>
<feature type="transmembrane region" description="Helical" evidence="5">
    <location>
        <begin position="108"/>
        <end position="129"/>
    </location>
</feature>
<feature type="transmembrane region" description="Helical" evidence="5">
    <location>
        <begin position="12"/>
        <end position="34"/>
    </location>
</feature>
<dbReference type="Pfam" id="PF07690">
    <property type="entry name" value="MFS_1"/>
    <property type="match status" value="1"/>
</dbReference>
<dbReference type="InterPro" id="IPR008969">
    <property type="entry name" value="CarboxyPept-like_regulatory"/>
</dbReference>
<keyword evidence="2 5" id="KW-0812">Transmembrane</keyword>
<dbReference type="InterPro" id="IPR020846">
    <property type="entry name" value="MFS_dom"/>
</dbReference>
<dbReference type="InterPro" id="IPR036259">
    <property type="entry name" value="MFS_trans_sf"/>
</dbReference>
<feature type="transmembrane region" description="Helical" evidence="5">
    <location>
        <begin position="141"/>
        <end position="163"/>
    </location>
</feature>
<dbReference type="KEGG" id="serw:FY030_07980"/>
<protein>
    <submittedName>
        <fullName evidence="7">MFS transporter</fullName>
    </submittedName>
</protein>
<dbReference type="EMBL" id="CP044427">
    <property type="protein sequence ID" value="QFG68666.1"/>
    <property type="molecule type" value="Genomic_DNA"/>
</dbReference>
<dbReference type="SUPFAM" id="SSF49464">
    <property type="entry name" value="Carboxypeptidase regulatory domain-like"/>
    <property type="match status" value="1"/>
</dbReference>
<keyword evidence="8" id="KW-1185">Reference proteome</keyword>
<feature type="transmembrane region" description="Helical" evidence="5">
    <location>
        <begin position="227"/>
        <end position="249"/>
    </location>
</feature>
<dbReference type="GO" id="GO:0005886">
    <property type="term" value="C:plasma membrane"/>
    <property type="evidence" value="ECO:0007669"/>
    <property type="project" value="UniProtKB-SubCell"/>
</dbReference>
<keyword evidence="4 5" id="KW-0472">Membrane</keyword>
<evidence type="ECO:0000259" key="6">
    <source>
        <dbReference type="PROSITE" id="PS50850"/>
    </source>
</evidence>
<feature type="domain" description="Major facilitator superfamily (MFS) profile" evidence="6">
    <location>
        <begin position="18"/>
        <end position="469"/>
    </location>
</feature>
<evidence type="ECO:0000313" key="8">
    <source>
        <dbReference type="Proteomes" id="UP000326546"/>
    </source>
</evidence>
<dbReference type="Pfam" id="PF13620">
    <property type="entry name" value="CarboxypepD_reg"/>
    <property type="match status" value="2"/>
</dbReference>
<dbReference type="PANTHER" id="PTHR23501">
    <property type="entry name" value="MAJOR FACILITATOR SUPERFAMILY"/>
    <property type="match status" value="1"/>
</dbReference>
<dbReference type="CDD" id="cd17504">
    <property type="entry name" value="MFS_MMR_MDR_like"/>
    <property type="match status" value="1"/>
</dbReference>
<dbReference type="OrthoDB" id="4484751at2"/>
<feature type="transmembrane region" description="Helical" evidence="5">
    <location>
        <begin position="169"/>
        <end position="190"/>
    </location>
</feature>
<dbReference type="InterPro" id="IPR011701">
    <property type="entry name" value="MFS"/>
</dbReference>
<dbReference type="SUPFAM" id="SSF49478">
    <property type="entry name" value="Cna protein B-type domain"/>
    <property type="match status" value="1"/>
</dbReference>
<accession>A0A5J6V6B7</accession>
<name>A0A5J6V6B7_9MICO</name>
<reference evidence="7 8" key="1">
    <citation type="submission" date="2019-09" db="EMBL/GenBank/DDBJ databases">
        <title>Serinicoccus pratensis sp. nov., isolated from meadow soil.</title>
        <authorList>
            <person name="Zhang W."/>
        </authorList>
    </citation>
    <scope>NUCLEOTIDE SEQUENCE [LARGE SCALE GENOMIC DNA]</scope>
    <source>
        <strain evidence="7 8">W204</strain>
    </source>
</reference>
<sequence length="685" mass="71523">MRSPQPEATRSGPSTGLIITVLALCGTLVSLQQTLVLPLLPDFPEILGTTSDNASWLVTVTLLTAAVGTPIVSRLADMFGKRLMLIVCMWAVIVGSLVAALSDSLFTVILGRGLTGLGACLVPVGISIMRDHLPSDRVGSGVALMSATLGIGGAVGMPLAGVIYERWDWHTLFYVSGGFAVIMLVAVHLVVPESTVKTRGRFDYTGALLLSVALTCFLLAVSKAGTWGWFSPLTLTLLAVAGLVLAAWVPWELRTGQPLVDIRTSIRRTVLLTNAASVLIGFAMFANFLTSAQQVQMPVDTGYGFGMSVTATGLALLPAGVLMVAMSPVAASMIRRYGPRAILIAGALIMAVGFIGRALLHGSVLQVMVTSGIASLGTALAFAAMPTLIMRAVPITETASANGLNTLLRSIGTSSASAMVAAVFAASMMTTASGQMAPSFSAYQLVFWAGAAASLGGGLIAAFIRRPVRVREEPGSGRELPGPTGERAQVKHEGQLPELLVRGRVVGPQGRPLRQAVATVLHPDGQHVDWGRTDNDGSYVLALPAPGRYLLVVSADGWGPQSSLCDLDAGETDPITMTRRLLLSGHVMDNGMPLGGVLVSLIRHSGEYVATTHADETGAYEVGLPPPGRYVLTVVDHASGRTRSRAVNVFSTSTSLDIDIETGIPRPVERTAAEIPVPAGGSRGQ</sequence>
<comment type="subcellular location">
    <subcellularLocation>
        <location evidence="1">Cell membrane</location>
        <topology evidence="1">Multi-pass membrane protein</topology>
    </subcellularLocation>
</comment>
<feature type="transmembrane region" description="Helical" evidence="5">
    <location>
        <begin position="406"/>
        <end position="425"/>
    </location>
</feature>